<dbReference type="RefSeq" id="WP_043067853.1">
    <property type="nucleotide sequence ID" value="NZ_BJOA01000025.1"/>
</dbReference>
<evidence type="ECO:0000313" key="2">
    <source>
        <dbReference type="EMBL" id="SDH98518.1"/>
    </source>
</evidence>
<keyword evidence="1" id="KW-0167">Capsid protein</keyword>
<keyword evidence="1" id="KW-0946">Virion</keyword>
<dbReference type="STRING" id="47500.AF333_23310"/>
<dbReference type="OrthoDB" id="2374983at2"/>
<keyword evidence="3" id="KW-1185">Reference proteome</keyword>
<reference evidence="1 3" key="1">
    <citation type="submission" date="2015-07" db="EMBL/GenBank/DDBJ databases">
        <title>Fjat-14205 dsm 2895.</title>
        <authorList>
            <person name="Liu B."/>
            <person name="Wang J."/>
            <person name="Zhu Y."/>
            <person name="Liu G."/>
            <person name="Chen Q."/>
            <person name="Chen Z."/>
            <person name="Lan J."/>
            <person name="Che J."/>
            <person name="Ge C."/>
            <person name="Shi H."/>
            <person name="Pan Z."/>
            <person name="Liu X."/>
        </authorList>
    </citation>
    <scope>NUCLEOTIDE SEQUENCE [LARGE SCALE GENOMIC DNA]</scope>
    <source>
        <strain evidence="1 3">DSM 2895</strain>
    </source>
</reference>
<dbReference type="GeneID" id="42308056"/>
<sequence>MSSTNKEKQAREIVTKAVCGRGRKFSEATHTVTPSHKTVTILGAWVINHTYRADKVGETVEVSGTYEINIWYSYNNNTETTVLKDTAKFVEIVPLSYYDPNLRGDVEVTARVTQEPNCVEAKIRPGGGIVVTVEREYAVEIVGETKLWVLVCDACSDEEKDDVFTDDFEELDDFADLDPDSFLD</sequence>
<dbReference type="AlphaFoldDB" id="A0A0D1Y5J3"/>
<protein>
    <submittedName>
        <fullName evidence="1 2">Spore coat protein</fullName>
    </submittedName>
</protein>
<proteinExistence type="predicted"/>
<name>A0A0D1Y5J3_ANEMI</name>
<dbReference type="EMBL" id="FNED01000001">
    <property type="protein sequence ID" value="SDH98518.1"/>
    <property type="molecule type" value="Genomic_DNA"/>
</dbReference>
<gene>
    <name evidence="1" type="ORF">AF333_23310</name>
    <name evidence="2" type="ORF">SAMN04487909_101133</name>
</gene>
<dbReference type="Pfam" id="PF10628">
    <property type="entry name" value="CotE"/>
    <property type="match status" value="1"/>
</dbReference>
<dbReference type="PATRIC" id="fig|47500.12.peg.2894"/>
<dbReference type="Proteomes" id="UP000037269">
    <property type="component" value="Unassembled WGS sequence"/>
</dbReference>
<evidence type="ECO:0000313" key="4">
    <source>
        <dbReference type="Proteomes" id="UP000182836"/>
    </source>
</evidence>
<evidence type="ECO:0000313" key="3">
    <source>
        <dbReference type="Proteomes" id="UP000037269"/>
    </source>
</evidence>
<dbReference type="EMBL" id="LGUG01000004">
    <property type="protein sequence ID" value="KON97921.1"/>
    <property type="molecule type" value="Genomic_DNA"/>
</dbReference>
<accession>A0A0D1Y5J3</accession>
<dbReference type="Proteomes" id="UP000182836">
    <property type="component" value="Unassembled WGS sequence"/>
</dbReference>
<organism evidence="1 3">
    <name type="scientific">Aneurinibacillus migulanus</name>
    <name type="common">Bacillus migulanus</name>
    <dbReference type="NCBI Taxonomy" id="47500"/>
    <lineage>
        <taxon>Bacteria</taxon>
        <taxon>Bacillati</taxon>
        <taxon>Bacillota</taxon>
        <taxon>Bacilli</taxon>
        <taxon>Bacillales</taxon>
        <taxon>Paenibacillaceae</taxon>
        <taxon>Aneurinibacillus group</taxon>
        <taxon>Aneurinibacillus</taxon>
    </lineage>
</organism>
<reference evidence="2 4" key="2">
    <citation type="submission" date="2016-10" db="EMBL/GenBank/DDBJ databases">
        <authorList>
            <person name="de Groot N.N."/>
        </authorList>
    </citation>
    <scope>NUCLEOTIDE SEQUENCE [LARGE SCALE GENOMIC DNA]</scope>
    <source>
        <strain evidence="2 4">DSM 2895</strain>
    </source>
</reference>
<evidence type="ECO:0000313" key="1">
    <source>
        <dbReference type="EMBL" id="KON97921.1"/>
    </source>
</evidence>
<dbReference type="InterPro" id="IPR018901">
    <property type="entry name" value="Spore_coat_CotE"/>
</dbReference>